<dbReference type="InterPro" id="IPR036465">
    <property type="entry name" value="vWFA_dom_sf"/>
</dbReference>
<dbReference type="PANTHER" id="PTHR47824:SF3">
    <property type="entry name" value="UBIQUITIN-LIKE DOMAIN-CONTAINING PROTEIN"/>
    <property type="match status" value="1"/>
</dbReference>
<dbReference type="Proteomes" id="UP000030746">
    <property type="component" value="Unassembled WGS sequence"/>
</dbReference>
<gene>
    <name evidence="2" type="ORF">LOTGIDRAFT_168082</name>
</gene>
<dbReference type="PANTHER" id="PTHR47824">
    <property type="entry name" value="UBIQUITIN-LIKE DOMAIN-CONTAINING PROTEIN"/>
    <property type="match status" value="1"/>
</dbReference>
<dbReference type="CDD" id="cd00198">
    <property type="entry name" value="vWFA"/>
    <property type="match status" value="1"/>
</dbReference>
<organism evidence="2 3">
    <name type="scientific">Lottia gigantea</name>
    <name type="common">Giant owl limpet</name>
    <dbReference type="NCBI Taxonomy" id="225164"/>
    <lineage>
        <taxon>Eukaryota</taxon>
        <taxon>Metazoa</taxon>
        <taxon>Spiralia</taxon>
        <taxon>Lophotrochozoa</taxon>
        <taxon>Mollusca</taxon>
        <taxon>Gastropoda</taxon>
        <taxon>Patellogastropoda</taxon>
        <taxon>Lottioidea</taxon>
        <taxon>Lottiidae</taxon>
        <taxon>Lottia</taxon>
    </lineage>
</organism>
<dbReference type="Gene3D" id="3.40.50.410">
    <property type="entry name" value="von Willebrand factor, type A domain"/>
    <property type="match status" value="1"/>
</dbReference>
<evidence type="ECO:0000313" key="2">
    <source>
        <dbReference type="EMBL" id="ESO85061.1"/>
    </source>
</evidence>
<dbReference type="RefSeq" id="XP_009064206.1">
    <property type="nucleotide sequence ID" value="XM_009065958.1"/>
</dbReference>
<dbReference type="OrthoDB" id="20889at2759"/>
<reference evidence="2 3" key="1">
    <citation type="journal article" date="2013" name="Nature">
        <title>Insights into bilaterian evolution from three spiralian genomes.</title>
        <authorList>
            <person name="Simakov O."/>
            <person name="Marletaz F."/>
            <person name="Cho S.J."/>
            <person name="Edsinger-Gonzales E."/>
            <person name="Havlak P."/>
            <person name="Hellsten U."/>
            <person name="Kuo D.H."/>
            <person name="Larsson T."/>
            <person name="Lv J."/>
            <person name="Arendt D."/>
            <person name="Savage R."/>
            <person name="Osoegawa K."/>
            <person name="de Jong P."/>
            <person name="Grimwood J."/>
            <person name="Chapman J.A."/>
            <person name="Shapiro H."/>
            <person name="Aerts A."/>
            <person name="Otillar R.P."/>
            <person name="Terry A.Y."/>
            <person name="Boore J.L."/>
            <person name="Grigoriev I.V."/>
            <person name="Lindberg D.R."/>
            <person name="Seaver E.C."/>
            <person name="Weisblat D.A."/>
            <person name="Putnam N.H."/>
            <person name="Rokhsar D.S."/>
        </authorList>
    </citation>
    <scope>NUCLEOTIDE SEQUENCE [LARGE SCALE GENOMIC DNA]</scope>
</reference>
<dbReference type="AlphaFoldDB" id="V3ZVT8"/>
<dbReference type="EMBL" id="KB203331">
    <property type="protein sequence ID" value="ESO85061.1"/>
    <property type="molecule type" value="Genomic_DNA"/>
</dbReference>
<dbReference type="SMART" id="SM00327">
    <property type="entry name" value="VWA"/>
    <property type="match status" value="1"/>
</dbReference>
<sequence>MLPPGGSMEIVFSFDTTGSMGECLVEATNNIQTIVKRLQTDIPGIRMAVFAHADYCNHNDYVTKYIDFTTDITKITDFVKEAARPTGGGDLDECYELVLRQVREELSWTPGSKRSLVLIGDANPHEPNYRNNTLNINWRDEADHLGKMGVKIYATECRPNSFNKSSKFYKTLAGKTGGHHLQLQDFSNIFDFLMAVAYREEGDELFLNYESEVRERRGAMLDNDLDTLFTKLRRDDTFTLPDSTDTSCEVRKARKRKGDTSTGKVKTAKKVKLAITTPYKKSTAETRRNIKKFGILQNKADTSLLRREMVPENNFILNDKNWSQWQKVICKDNSLSSNNNWSYNGEHYKKKIVFPTHPEKPAMFEFAVQTKPRARRYVVYNKMAHRITERWWNRLFCESDIKSQIRSITNRGYSLFVRRLLLESDKKQRETIQALRRYDYSWRKVRNQRIHHRHVAIGSQIISDGSL</sequence>
<evidence type="ECO:0000259" key="1">
    <source>
        <dbReference type="PROSITE" id="PS50234"/>
    </source>
</evidence>
<name>V3ZVT8_LOTGI</name>
<dbReference type="HOGENOM" id="CLU_014807_0_0_1"/>
<keyword evidence="3" id="KW-1185">Reference proteome</keyword>
<dbReference type="OMA" id="FANKANW"/>
<dbReference type="InterPro" id="IPR002035">
    <property type="entry name" value="VWF_A"/>
</dbReference>
<dbReference type="KEGG" id="lgi:LOTGIDRAFT_168082"/>
<dbReference type="GeneID" id="20240764"/>
<evidence type="ECO:0000313" key="3">
    <source>
        <dbReference type="Proteomes" id="UP000030746"/>
    </source>
</evidence>
<dbReference type="CTD" id="20240764"/>
<dbReference type="SUPFAM" id="SSF53300">
    <property type="entry name" value="vWA-like"/>
    <property type="match status" value="1"/>
</dbReference>
<feature type="domain" description="VWFA" evidence="1">
    <location>
        <begin position="9"/>
        <end position="196"/>
    </location>
</feature>
<proteinExistence type="predicted"/>
<dbReference type="PROSITE" id="PS50234">
    <property type="entry name" value="VWFA"/>
    <property type="match status" value="1"/>
</dbReference>
<accession>V3ZVT8</accession>
<protein>
    <recommendedName>
        <fullName evidence="1">VWFA domain-containing protein</fullName>
    </recommendedName>
</protein>